<organism evidence="2 3">
    <name type="scientific">Murinocardiopsis flavida</name>
    <dbReference type="NCBI Taxonomy" id="645275"/>
    <lineage>
        <taxon>Bacteria</taxon>
        <taxon>Bacillati</taxon>
        <taxon>Actinomycetota</taxon>
        <taxon>Actinomycetes</taxon>
        <taxon>Streptosporangiales</taxon>
        <taxon>Nocardiopsidaceae</taxon>
        <taxon>Murinocardiopsis</taxon>
    </lineage>
</organism>
<dbReference type="EMBL" id="PYGA01000022">
    <property type="protein sequence ID" value="PSK90569.1"/>
    <property type="molecule type" value="Genomic_DNA"/>
</dbReference>
<dbReference type="OrthoDB" id="3430192at2"/>
<feature type="compositionally biased region" description="Basic and acidic residues" evidence="1">
    <location>
        <begin position="109"/>
        <end position="119"/>
    </location>
</feature>
<feature type="region of interest" description="Disordered" evidence="1">
    <location>
        <begin position="109"/>
        <end position="143"/>
    </location>
</feature>
<feature type="region of interest" description="Disordered" evidence="1">
    <location>
        <begin position="40"/>
        <end position="66"/>
    </location>
</feature>
<protein>
    <submittedName>
        <fullName evidence="2">Uncharacterized protein</fullName>
    </submittedName>
</protein>
<proteinExistence type="predicted"/>
<gene>
    <name evidence="2" type="ORF">CLV63_122103</name>
</gene>
<accession>A0A2P8D020</accession>
<dbReference type="Proteomes" id="UP000240542">
    <property type="component" value="Unassembled WGS sequence"/>
</dbReference>
<evidence type="ECO:0000313" key="3">
    <source>
        <dbReference type="Proteomes" id="UP000240542"/>
    </source>
</evidence>
<dbReference type="RefSeq" id="WP_106585853.1">
    <property type="nucleotide sequence ID" value="NZ_PYGA01000022.1"/>
</dbReference>
<evidence type="ECO:0000313" key="2">
    <source>
        <dbReference type="EMBL" id="PSK90569.1"/>
    </source>
</evidence>
<name>A0A2P8D020_9ACTN</name>
<comment type="caution">
    <text evidence="2">The sequence shown here is derived from an EMBL/GenBank/DDBJ whole genome shotgun (WGS) entry which is preliminary data.</text>
</comment>
<feature type="compositionally biased region" description="Basic and acidic residues" evidence="1">
    <location>
        <begin position="53"/>
        <end position="62"/>
    </location>
</feature>
<sequence>MAQPNRDSGGSSGSQDIIDDALRLVDSLQRKLIIAGVRRGVSSVTSPPPSKGDVWEEAVKDDTPDEPALDRLFGIARTAAPEVAGHLFKAGTTMFRAAGQTWGVIESAWEKNRRERDENDGGGPNGDGGGSRGDTPPPAITRR</sequence>
<feature type="compositionally biased region" description="Gly residues" evidence="1">
    <location>
        <begin position="121"/>
        <end position="132"/>
    </location>
</feature>
<reference evidence="2 3" key="1">
    <citation type="submission" date="2018-03" db="EMBL/GenBank/DDBJ databases">
        <title>Genomic Encyclopedia of Archaeal and Bacterial Type Strains, Phase II (KMG-II): from individual species to whole genera.</title>
        <authorList>
            <person name="Goeker M."/>
        </authorList>
    </citation>
    <scope>NUCLEOTIDE SEQUENCE [LARGE SCALE GENOMIC DNA]</scope>
    <source>
        <strain evidence="2 3">DSM 45312</strain>
    </source>
</reference>
<dbReference type="AlphaFoldDB" id="A0A2P8D020"/>
<keyword evidence="3" id="KW-1185">Reference proteome</keyword>
<evidence type="ECO:0000256" key="1">
    <source>
        <dbReference type="SAM" id="MobiDB-lite"/>
    </source>
</evidence>